<dbReference type="EMBL" id="FQWM01000001">
    <property type="protein sequence ID" value="SHG40109.1"/>
    <property type="molecule type" value="Genomic_DNA"/>
</dbReference>
<evidence type="ECO:0000313" key="2">
    <source>
        <dbReference type="Proteomes" id="UP000184211"/>
    </source>
</evidence>
<name>A0A1M5JIM1_9RHOB</name>
<dbReference type="Proteomes" id="UP000184211">
    <property type="component" value="Unassembled WGS sequence"/>
</dbReference>
<keyword evidence="2" id="KW-1185">Reference proteome</keyword>
<sequence length="110" mass="10923">MANPYAGEVALTVNGKRCVAKLTLGALAALEARLASGSLMALVERFESGAFGAGDVIALLHAGLTACDWDGSEGDLAKADIAGGPLQAARVAAQLLAVAFVVPGEGDDGL</sequence>
<dbReference type="OrthoDB" id="7206814at2"/>
<proteinExistence type="predicted"/>
<dbReference type="Pfam" id="PF11836">
    <property type="entry name" value="Phage_TAC_11"/>
    <property type="match status" value="1"/>
</dbReference>
<accession>A0A1M5JIM1</accession>
<gene>
    <name evidence="1" type="ORF">SAMN04488044_0666</name>
</gene>
<organism evidence="1 2">
    <name type="scientific">Cognatishimia maritima</name>
    <dbReference type="NCBI Taxonomy" id="870908"/>
    <lineage>
        <taxon>Bacteria</taxon>
        <taxon>Pseudomonadati</taxon>
        <taxon>Pseudomonadota</taxon>
        <taxon>Alphaproteobacteria</taxon>
        <taxon>Rhodobacterales</taxon>
        <taxon>Paracoccaceae</taxon>
        <taxon>Cognatishimia</taxon>
    </lineage>
</organism>
<protein>
    <submittedName>
        <fullName evidence="1">Phage tail tube protein, GTA-gp10</fullName>
    </submittedName>
</protein>
<dbReference type="AlphaFoldDB" id="A0A1M5JIM1"/>
<dbReference type="STRING" id="870908.SAMN04488044_0666"/>
<dbReference type="RefSeq" id="WP_072790465.1">
    <property type="nucleotide sequence ID" value="NZ_FQWM01000001.1"/>
</dbReference>
<dbReference type="InterPro" id="IPR021791">
    <property type="entry name" value="Phage_TAC_11"/>
</dbReference>
<evidence type="ECO:0000313" key="1">
    <source>
        <dbReference type="EMBL" id="SHG40109.1"/>
    </source>
</evidence>
<reference evidence="2" key="1">
    <citation type="submission" date="2016-11" db="EMBL/GenBank/DDBJ databases">
        <authorList>
            <person name="Varghese N."/>
            <person name="Submissions S."/>
        </authorList>
    </citation>
    <scope>NUCLEOTIDE SEQUENCE [LARGE SCALE GENOMIC DNA]</scope>
    <source>
        <strain evidence="2">DSM 28223</strain>
    </source>
</reference>